<feature type="binding site" evidence="7">
    <location>
        <position position="216"/>
    </location>
    <ligand>
        <name>Zn(2+)</name>
        <dbReference type="ChEBI" id="CHEBI:29105"/>
        <label>2</label>
    </ligand>
</feature>
<keyword evidence="6 7" id="KW-0234">DNA repair</keyword>
<name>A0A1F4U632_UNCSA</name>
<feature type="binding site" evidence="7">
    <location>
        <position position="229"/>
    </location>
    <ligand>
        <name>Zn(2+)</name>
        <dbReference type="ChEBI" id="CHEBI:29105"/>
        <label>3</label>
    </ligand>
</feature>
<dbReference type="GO" id="GO:0003906">
    <property type="term" value="F:DNA-(apurinic or apyrimidinic site) endonuclease activity"/>
    <property type="evidence" value="ECO:0007669"/>
    <property type="project" value="TreeGrafter"/>
</dbReference>
<sequence>MKKILLGAHMSIAGGVDKAIDRGESIGCKTIQIFVKNNNQWFGKPLPEDEIERFKKLQKETGILVFAHTGYLVNLASPKENVYENSIKSMLDELERAEKLGIPFIVLHPGSSLDTPKEEGIKKIARTINGLFERINGYKTKIALETTAGQGSSVGSKFSEIEEIIRLVDDKKRIGVCFDTCHSFAAGYDIKTKEGYKNTWKEFDREIGIDKLLAFHINDSKKGLNSHLDRHEHIGKGELGLEPFRMILNDKRFDNIPMCLETPKGPELEEDIINLKILESLIKP</sequence>
<evidence type="ECO:0000256" key="4">
    <source>
        <dbReference type="ARBA" id="ARBA00022801"/>
    </source>
</evidence>
<dbReference type="HAMAP" id="MF_00152">
    <property type="entry name" value="Nfo"/>
    <property type="match status" value="1"/>
</dbReference>
<feature type="domain" description="Xylose isomerase-like TIM barrel" evidence="8">
    <location>
        <begin position="23"/>
        <end position="270"/>
    </location>
</feature>
<dbReference type="PROSITE" id="PS00731">
    <property type="entry name" value="AP_NUCLEASE_F2_3"/>
    <property type="match status" value="1"/>
</dbReference>
<dbReference type="EC" id="3.1.21.2" evidence="7"/>
<keyword evidence="2 7" id="KW-0479">Metal-binding</keyword>
<dbReference type="InterPro" id="IPR036237">
    <property type="entry name" value="Xyl_isomerase-like_sf"/>
</dbReference>
<feature type="binding site" evidence="7">
    <location>
        <position position="231"/>
    </location>
    <ligand>
        <name>Zn(2+)</name>
        <dbReference type="ChEBI" id="CHEBI:29105"/>
        <label>3</label>
    </ligand>
</feature>
<evidence type="ECO:0000256" key="6">
    <source>
        <dbReference type="ARBA" id="ARBA00023204"/>
    </source>
</evidence>
<dbReference type="CDD" id="cd00019">
    <property type="entry name" value="AP2Ec"/>
    <property type="match status" value="1"/>
</dbReference>
<reference evidence="9 10" key="1">
    <citation type="journal article" date="2016" name="Nat. Commun.">
        <title>Thousands of microbial genomes shed light on interconnected biogeochemical processes in an aquifer system.</title>
        <authorList>
            <person name="Anantharaman K."/>
            <person name="Brown C.T."/>
            <person name="Hug L.A."/>
            <person name="Sharon I."/>
            <person name="Castelle C.J."/>
            <person name="Probst A.J."/>
            <person name="Thomas B.C."/>
            <person name="Singh A."/>
            <person name="Wilkins M.J."/>
            <person name="Karaoz U."/>
            <person name="Brodie E.L."/>
            <person name="Williams K.H."/>
            <person name="Hubbard S.S."/>
            <person name="Banfield J.F."/>
        </authorList>
    </citation>
    <scope>NUCLEOTIDE SEQUENCE [LARGE SCALE GENOMIC DNA]</scope>
</reference>
<dbReference type="Proteomes" id="UP000179242">
    <property type="component" value="Unassembled WGS sequence"/>
</dbReference>
<feature type="binding site" evidence="7">
    <location>
        <position position="68"/>
    </location>
    <ligand>
        <name>Zn(2+)</name>
        <dbReference type="ChEBI" id="CHEBI:29105"/>
        <label>1</label>
    </ligand>
</feature>
<dbReference type="SUPFAM" id="SSF51658">
    <property type="entry name" value="Xylose isomerase-like"/>
    <property type="match status" value="1"/>
</dbReference>
<comment type="function">
    <text evidence="7">Endonuclease IV plays a role in DNA repair. It cleaves phosphodiester bonds at apurinic or apyrimidinic (AP) sites, generating a 3'-hydroxyl group and a 5'-terminal sugar phosphate.</text>
</comment>
<dbReference type="NCBIfam" id="TIGR00587">
    <property type="entry name" value="nfo"/>
    <property type="match status" value="1"/>
</dbReference>
<dbReference type="InterPro" id="IPR001719">
    <property type="entry name" value="AP_endonuc_2"/>
</dbReference>
<keyword evidence="3 7" id="KW-0227">DNA damage</keyword>
<organism evidence="9 10">
    <name type="scientific">candidate division WOR-1 bacterium RIFOXYC2_FULL_46_14</name>
    <dbReference type="NCBI Taxonomy" id="1802587"/>
    <lineage>
        <taxon>Bacteria</taxon>
        <taxon>Bacillati</taxon>
        <taxon>Saganbacteria</taxon>
    </lineage>
</organism>
<evidence type="ECO:0000256" key="7">
    <source>
        <dbReference type="HAMAP-Rule" id="MF_00152"/>
    </source>
</evidence>
<dbReference type="GO" id="GO:0008833">
    <property type="term" value="F:deoxyribonuclease IV (phage-T4-induced) activity"/>
    <property type="evidence" value="ECO:0007669"/>
    <property type="project" value="UniProtKB-UniRule"/>
</dbReference>
<dbReference type="PANTHER" id="PTHR21445:SF0">
    <property type="entry name" value="APURINIC-APYRIMIDINIC ENDONUCLEASE"/>
    <property type="match status" value="1"/>
</dbReference>
<gene>
    <name evidence="7" type="primary">nfo</name>
    <name evidence="9" type="ORF">A2438_03610</name>
</gene>
<evidence type="ECO:0000256" key="1">
    <source>
        <dbReference type="ARBA" id="ARBA00005340"/>
    </source>
</evidence>
<dbReference type="GO" id="GO:0006284">
    <property type="term" value="P:base-excision repair"/>
    <property type="evidence" value="ECO:0007669"/>
    <property type="project" value="TreeGrafter"/>
</dbReference>
<accession>A0A1F4U632</accession>
<dbReference type="SMART" id="SM00518">
    <property type="entry name" value="AP2Ec"/>
    <property type="match status" value="1"/>
</dbReference>
<feature type="binding site" evidence="7">
    <location>
        <position position="108"/>
    </location>
    <ligand>
        <name>Zn(2+)</name>
        <dbReference type="ChEBI" id="CHEBI:29105"/>
        <label>1</label>
    </ligand>
</feature>
<dbReference type="GO" id="GO:0008270">
    <property type="term" value="F:zinc ion binding"/>
    <property type="evidence" value="ECO:0007669"/>
    <property type="project" value="UniProtKB-UniRule"/>
</dbReference>
<keyword evidence="5 7" id="KW-0862">Zinc</keyword>
<dbReference type="EMBL" id="MEUJ01000004">
    <property type="protein sequence ID" value="OGC40339.1"/>
    <property type="molecule type" value="Genomic_DNA"/>
</dbReference>
<keyword evidence="7" id="KW-0540">Nuclease</keyword>
<dbReference type="AlphaFoldDB" id="A0A1F4U632"/>
<evidence type="ECO:0000256" key="3">
    <source>
        <dbReference type="ARBA" id="ARBA00022763"/>
    </source>
</evidence>
<dbReference type="PROSITE" id="PS51432">
    <property type="entry name" value="AP_NUCLEASE_F2_4"/>
    <property type="match status" value="1"/>
</dbReference>
<keyword evidence="7" id="KW-0255">Endonuclease</keyword>
<dbReference type="InterPro" id="IPR013022">
    <property type="entry name" value="Xyl_isomerase-like_TIM-brl"/>
</dbReference>
<evidence type="ECO:0000259" key="8">
    <source>
        <dbReference type="Pfam" id="PF01261"/>
    </source>
</evidence>
<comment type="caution">
    <text evidence="9">The sequence shown here is derived from an EMBL/GenBank/DDBJ whole genome shotgun (WGS) entry which is preliminary data.</text>
</comment>
<dbReference type="GO" id="GO:0003677">
    <property type="term" value="F:DNA binding"/>
    <property type="evidence" value="ECO:0007669"/>
    <property type="project" value="InterPro"/>
</dbReference>
<feature type="binding site" evidence="7">
    <location>
        <position position="179"/>
    </location>
    <ligand>
        <name>Zn(2+)</name>
        <dbReference type="ChEBI" id="CHEBI:29105"/>
        <label>2</label>
    </ligand>
</feature>
<dbReference type="InterPro" id="IPR018246">
    <property type="entry name" value="AP_endonuc_F2_Zn_BS"/>
</dbReference>
<feature type="binding site" evidence="7">
    <location>
        <position position="145"/>
    </location>
    <ligand>
        <name>Zn(2+)</name>
        <dbReference type="ChEBI" id="CHEBI:29105"/>
        <label>1</label>
    </ligand>
</feature>
<comment type="similarity">
    <text evidence="1 7">Belongs to the AP endonuclease 2 family.</text>
</comment>
<dbReference type="GO" id="GO:0008081">
    <property type="term" value="F:phosphoric diester hydrolase activity"/>
    <property type="evidence" value="ECO:0007669"/>
    <property type="project" value="TreeGrafter"/>
</dbReference>
<comment type="catalytic activity">
    <reaction evidence="7">
        <text>Endonucleolytic cleavage to 5'-phosphooligonucleotide end-products.</text>
        <dbReference type="EC" id="3.1.21.2"/>
    </reaction>
</comment>
<protein>
    <recommendedName>
        <fullName evidence="7">Probable endonuclease 4</fullName>
        <ecNumber evidence="7">3.1.21.2</ecNumber>
    </recommendedName>
    <alternativeName>
        <fullName evidence="7">Endodeoxyribonuclease IV</fullName>
    </alternativeName>
    <alternativeName>
        <fullName evidence="7">Endonuclease IV</fullName>
    </alternativeName>
</protein>
<feature type="binding site" evidence="7">
    <location>
        <position position="145"/>
    </location>
    <ligand>
        <name>Zn(2+)</name>
        <dbReference type="ChEBI" id="CHEBI:29105"/>
        <label>2</label>
    </ligand>
</feature>
<dbReference type="Pfam" id="PF01261">
    <property type="entry name" value="AP_endonuc_2"/>
    <property type="match status" value="1"/>
</dbReference>
<evidence type="ECO:0000256" key="2">
    <source>
        <dbReference type="ARBA" id="ARBA00022723"/>
    </source>
</evidence>
<dbReference type="Gene3D" id="3.20.20.150">
    <property type="entry name" value="Divalent-metal-dependent TIM barrel enzymes"/>
    <property type="match status" value="1"/>
</dbReference>
<dbReference type="FunFam" id="3.20.20.150:FF:000001">
    <property type="entry name" value="Probable endonuclease 4"/>
    <property type="match status" value="1"/>
</dbReference>
<evidence type="ECO:0000313" key="10">
    <source>
        <dbReference type="Proteomes" id="UP000179242"/>
    </source>
</evidence>
<keyword evidence="4 7" id="KW-0378">Hydrolase</keyword>
<feature type="binding site" evidence="7">
    <location>
        <position position="182"/>
    </location>
    <ligand>
        <name>Zn(2+)</name>
        <dbReference type="ChEBI" id="CHEBI:29105"/>
        <label>3</label>
    </ligand>
</feature>
<proteinExistence type="inferred from homology"/>
<dbReference type="PANTHER" id="PTHR21445">
    <property type="entry name" value="ENDONUCLEASE IV ENDODEOXYRIBONUCLEASE IV"/>
    <property type="match status" value="1"/>
</dbReference>
<feature type="binding site" evidence="7">
    <location>
        <position position="261"/>
    </location>
    <ligand>
        <name>Zn(2+)</name>
        <dbReference type="ChEBI" id="CHEBI:29105"/>
        <label>2</label>
    </ligand>
</feature>
<dbReference type="PROSITE" id="PS00730">
    <property type="entry name" value="AP_NUCLEASE_F2_2"/>
    <property type="match status" value="1"/>
</dbReference>
<evidence type="ECO:0000313" key="9">
    <source>
        <dbReference type="EMBL" id="OGC40339.1"/>
    </source>
</evidence>
<comment type="cofactor">
    <cofactor evidence="7">
        <name>Zn(2+)</name>
        <dbReference type="ChEBI" id="CHEBI:29105"/>
    </cofactor>
    <text evidence="7">Binds 3 Zn(2+) ions.</text>
</comment>
<evidence type="ECO:0000256" key="5">
    <source>
        <dbReference type="ARBA" id="ARBA00022833"/>
    </source>
</evidence>